<protein>
    <submittedName>
        <fullName evidence="3">Protein CcmA, bactofilin family</fullName>
    </submittedName>
</protein>
<organism evidence="3 4">
    <name type="scientific">Halorubrum xinjiangense</name>
    <dbReference type="NCBI Taxonomy" id="261291"/>
    <lineage>
        <taxon>Archaea</taxon>
        <taxon>Methanobacteriati</taxon>
        <taxon>Methanobacteriota</taxon>
        <taxon>Stenosarchaea group</taxon>
        <taxon>Halobacteria</taxon>
        <taxon>Halobacteriales</taxon>
        <taxon>Haloferacaceae</taxon>
        <taxon>Halorubrum</taxon>
    </lineage>
</organism>
<dbReference type="Proteomes" id="UP000324020">
    <property type="component" value="Unassembled WGS sequence"/>
</dbReference>
<keyword evidence="1" id="KW-0472">Membrane</keyword>
<feature type="transmembrane region" description="Helical" evidence="1">
    <location>
        <begin position="255"/>
        <end position="278"/>
    </location>
</feature>
<feature type="transmembrane region" description="Helical" evidence="1">
    <location>
        <begin position="284"/>
        <end position="302"/>
    </location>
</feature>
<dbReference type="InterPro" id="IPR058486">
    <property type="entry name" value="DUF8173"/>
</dbReference>
<feature type="domain" description="DUF8173" evidence="2">
    <location>
        <begin position="211"/>
        <end position="356"/>
    </location>
</feature>
<dbReference type="EMBL" id="FNBO01000001">
    <property type="protein sequence ID" value="SDE96924.1"/>
    <property type="molecule type" value="Genomic_DNA"/>
</dbReference>
<evidence type="ECO:0000313" key="3">
    <source>
        <dbReference type="EMBL" id="SDE96924.1"/>
    </source>
</evidence>
<gene>
    <name evidence="3" type="ORF">SAMN04488067_101272</name>
</gene>
<feature type="transmembrane region" description="Helical" evidence="1">
    <location>
        <begin position="314"/>
        <end position="332"/>
    </location>
</feature>
<evidence type="ECO:0000259" key="2">
    <source>
        <dbReference type="Pfam" id="PF26514"/>
    </source>
</evidence>
<keyword evidence="4" id="KW-1185">Reference proteome</keyword>
<dbReference type="Pfam" id="PF04519">
    <property type="entry name" value="Bactofilin"/>
    <property type="match status" value="1"/>
</dbReference>
<evidence type="ECO:0000313" key="4">
    <source>
        <dbReference type="Proteomes" id="UP000324020"/>
    </source>
</evidence>
<dbReference type="OrthoDB" id="293642at2157"/>
<sequence>MCPDSDSPRTVLSDTSTRRRVAVVLATALLLSPLATGLATAQSVQGPSGSVVVEEGETVDGLDGVAGTVVVYGTVDGDLSATAGSIRIAESGRVVGDVRAAAGSITVAGTVDGSVEVGAGSFELTETGSIDGSLDAGAGSVRVDGAVGGDVRASADSVVLGPNADVGGEFRYDADEFTESPDAAVAGGVVEDASLGGDRGTGVAGGADRLPPWAGSAYGVAANLVLGAVLLLAFPRFTRAVGDRVGADPLVSGGIGLLALVLAPIALALVAVTIVGIPLALAGAAAYGVALWVGSVYGRYALGAWAIGRVGGRNRWAALLIGVGGVALIGLLPWVGGLVDLLVLLLGLGALAGGLRDRYRGTADQTLPERDPVDVD</sequence>
<dbReference type="AlphaFoldDB" id="A0A1G7H9G2"/>
<keyword evidence="1" id="KW-1133">Transmembrane helix</keyword>
<keyword evidence="1" id="KW-0812">Transmembrane</keyword>
<feature type="transmembrane region" description="Helical" evidence="1">
    <location>
        <begin position="213"/>
        <end position="234"/>
    </location>
</feature>
<name>A0A1G7H9G2_9EURY</name>
<dbReference type="RefSeq" id="WP_149797276.1">
    <property type="nucleotide sequence ID" value="NZ_FNBO01000001.1"/>
</dbReference>
<proteinExistence type="predicted"/>
<accession>A0A1G7H9G2</accession>
<reference evidence="3 4" key="1">
    <citation type="submission" date="2016-10" db="EMBL/GenBank/DDBJ databases">
        <authorList>
            <person name="Varghese N."/>
            <person name="Submissions S."/>
        </authorList>
    </citation>
    <scope>NUCLEOTIDE SEQUENCE [LARGE SCALE GENOMIC DNA]</scope>
    <source>
        <strain evidence="3 4">CGMCC 1.3527</strain>
    </source>
</reference>
<dbReference type="Pfam" id="PF26514">
    <property type="entry name" value="DUF8173"/>
    <property type="match status" value="1"/>
</dbReference>
<dbReference type="InterPro" id="IPR007607">
    <property type="entry name" value="BacA/B"/>
</dbReference>
<evidence type="ECO:0000256" key="1">
    <source>
        <dbReference type="SAM" id="Phobius"/>
    </source>
</evidence>